<protein>
    <submittedName>
        <fullName evidence="7">E3 ubiquitin-protein ligase RNF152-like</fullName>
    </submittedName>
</protein>
<dbReference type="PANTHER" id="PTHR22791:SF22">
    <property type="entry name" value="RING FINGER PROTEIN 222-LIKE ISOFORM X1"/>
    <property type="match status" value="1"/>
</dbReference>
<dbReference type="InterPro" id="IPR001841">
    <property type="entry name" value="Znf_RING"/>
</dbReference>
<evidence type="ECO:0000256" key="1">
    <source>
        <dbReference type="ARBA" id="ARBA00022723"/>
    </source>
</evidence>
<dbReference type="PANTHER" id="PTHR22791">
    <property type="entry name" value="RING-TYPE DOMAIN-CONTAINING PROTEIN"/>
    <property type="match status" value="1"/>
</dbReference>
<evidence type="ECO:0000256" key="2">
    <source>
        <dbReference type="ARBA" id="ARBA00022771"/>
    </source>
</evidence>
<dbReference type="SMART" id="SM00184">
    <property type="entry name" value="RING"/>
    <property type="match status" value="1"/>
</dbReference>
<evidence type="ECO:0000256" key="4">
    <source>
        <dbReference type="PROSITE-ProRule" id="PRU00175"/>
    </source>
</evidence>
<sequence>MAEIPGFVPDASGAEQVECPVCYQEYNQDVKRPRLLECHHIFCTECLQKIQLAVPSNAISCPLCRHATPLTPGGALSLPCQPVPLPFRRTTVTQRLVFSVESSADPRFLILPTLSLRVEQMVRVVETGSPLPPPVQARGLQQKQGLVRVQLLSLAFWVFFVMICVVGAFVGSRFFHF</sequence>
<dbReference type="InterPro" id="IPR017907">
    <property type="entry name" value="Znf_RING_CS"/>
</dbReference>
<evidence type="ECO:0000256" key="3">
    <source>
        <dbReference type="ARBA" id="ARBA00022833"/>
    </source>
</evidence>
<evidence type="ECO:0000256" key="5">
    <source>
        <dbReference type="SAM" id="Phobius"/>
    </source>
</evidence>
<dbReference type="PROSITE" id="PS00518">
    <property type="entry name" value="ZF_RING_1"/>
    <property type="match status" value="1"/>
</dbReference>
<feature type="domain" description="RING-type" evidence="6">
    <location>
        <begin position="19"/>
        <end position="65"/>
    </location>
</feature>
<keyword evidence="5" id="KW-0472">Membrane</keyword>
<dbReference type="PROSITE" id="PS50089">
    <property type="entry name" value="ZF_RING_2"/>
    <property type="match status" value="1"/>
</dbReference>
<comment type="caution">
    <text evidence="7">The sequence shown here is derived from an EMBL/GenBank/DDBJ whole genome shotgun (WGS) entry which is preliminary data.</text>
</comment>
<name>A0AAD8CLN6_ACIOX</name>
<dbReference type="EMBL" id="JAGXEW010000042">
    <property type="protein sequence ID" value="KAK1153265.1"/>
    <property type="molecule type" value="Genomic_DNA"/>
</dbReference>
<dbReference type="GO" id="GO:0061630">
    <property type="term" value="F:ubiquitin protein ligase activity"/>
    <property type="evidence" value="ECO:0007669"/>
    <property type="project" value="TreeGrafter"/>
</dbReference>
<dbReference type="GO" id="GO:0016567">
    <property type="term" value="P:protein ubiquitination"/>
    <property type="evidence" value="ECO:0007669"/>
    <property type="project" value="TreeGrafter"/>
</dbReference>
<dbReference type="InterPro" id="IPR051435">
    <property type="entry name" value="RING_finger_E3_ubiq-ligases"/>
</dbReference>
<keyword evidence="5" id="KW-0812">Transmembrane</keyword>
<dbReference type="GO" id="GO:0008270">
    <property type="term" value="F:zinc ion binding"/>
    <property type="evidence" value="ECO:0007669"/>
    <property type="project" value="UniProtKB-KW"/>
</dbReference>
<evidence type="ECO:0000313" key="8">
    <source>
        <dbReference type="Proteomes" id="UP001230051"/>
    </source>
</evidence>
<keyword evidence="3" id="KW-0862">Zinc</keyword>
<dbReference type="SUPFAM" id="SSF57850">
    <property type="entry name" value="RING/U-box"/>
    <property type="match status" value="1"/>
</dbReference>
<keyword evidence="5" id="KW-1133">Transmembrane helix</keyword>
<keyword evidence="1" id="KW-0479">Metal-binding</keyword>
<dbReference type="Proteomes" id="UP001230051">
    <property type="component" value="Unassembled WGS sequence"/>
</dbReference>
<gene>
    <name evidence="7" type="primary">Rnf225</name>
    <name evidence="7" type="ORF">AOXY_G30167</name>
</gene>
<dbReference type="AlphaFoldDB" id="A0AAD8CLN6"/>
<dbReference type="InterPro" id="IPR013083">
    <property type="entry name" value="Znf_RING/FYVE/PHD"/>
</dbReference>
<keyword evidence="2 4" id="KW-0863">Zinc-finger</keyword>
<organism evidence="7 8">
    <name type="scientific">Acipenser oxyrinchus oxyrinchus</name>
    <dbReference type="NCBI Taxonomy" id="40147"/>
    <lineage>
        <taxon>Eukaryota</taxon>
        <taxon>Metazoa</taxon>
        <taxon>Chordata</taxon>
        <taxon>Craniata</taxon>
        <taxon>Vertebrata</taxon>
        <taxon>Euteleostomi</taxon>
        <taxon>Actinopterygii</taxon>
        <taxon>Chondrostei</taxon>
        <taxon>Acipenseriformes</taxon>
        <taxon>Acipenseridae</taxon>
        <taxon>Acipenser</taxon>
    </lineage>
</organism>
<evidence type="ECO:0000259" key="6">
    <source>
        <dbReference type="PROSITE" id="PS50089"/>
    </source>
</evidence>
<feature type="transmembrane region" description="Helical" evidence="5">
    <location>
        <begin position="151"/>
        <end position="175"/>
    </location>
</feature>
<accession>A0AAD8CLN6</accession>
<proteinExistence type="predicted"/>
<dbReference type="Pfam" id="PF13445">
    <property type="entry name" value="zf-RING_UBOX"/>
    <property type="match status" value="1"/>
</dbReference>
<dbReference type="Gene3D" id="3.30.40.10">
    <property type="entry name" value="Zinc/RING finger domain, C3HC4 (zinc finger)"/>
    <property type="match status" value="1"/>
</dbReference>
<evidence type="ECO:0000313" key="7">
    <source>
        <dbReference type="EMBL" id="KAK1153265.1"/>
    </source>
</evidence>
<reference evidence="7" key="1">
    <citation type="submission" date="2022-02" db="EMBL/GenBank/DDBJ databases">
        <title>Atlantic sturgeon de novo genome assembly.</title>
        <authorList>
            <person name="Stock M."/>
            <person name="Klopp C."/>
            <person name="Guiguen Y."/>
            <person name="Cabau C."/>
            <person name="Parinello H."/>
            <person name="Santidrian Yebra-Pimentel E."/>
            <person name="Kuhl H."/>
            <person name="Dirks R.P."/>
            <person name="Guessner J."/>
            <person name="Wuertz S."/>
            <person name="Du K."/>
            <person name="Schartl M."/>
        </authorList>
    </citation>
    <scope>NUCLEOTIDE SEQUENCE</scope>
    <source>
        <strain evidence="7">STURGEONOMICS-FGT-2020</strain>
        <tissue evidence="7">Whole blood</tissue>
    </source>
</reference>
<dbReference type="InterPro" id="IPR027370">
    <property type="entry name" value="Znf-RING_euk"/>
</dbReference>
<keyword evidence="8" id="KW-1185">Reference proteome</keyword>